<organism evidence="2 3">
    <name type="scientific">Daphnia pulex</name>
    <name type="common">Water flea</name>
    <dbReference type="NCBI Taxonomy" id="6669"/>
    <lineage>
        <taxon>Eukaryota</taxon>
        <taxon>Metazoa</taxon>
        <taxon>Ecdysozoa</taxon>
        <taxon>Arthropoda</taxon>
        <taxon>Crustacea</taxon>
        <taxon>Branchiopoda</taxon>
        <taxon>Diplostraca</taxon>
        <taxon>Cladocera</taxon>
        <taxon>Anomopoda</taxon>
        <taxon>Daphniidae</taxon>
        <taxon>Daphnia</taxon>
    </lineage>
</organism>
<reference evidence="2 3" key="1">
    <citation type="journal article" date="2011" name="Science">
        <title>The ecoresponsive genome of Daphnia pulex.</title>
        <authorList>
            <person name="Colbourne J.K."/>
            <person name="Pfrender M.E."/>
            <person name="Gilbert D."/>
            <person name="Thomas W.K."/>
            <person name="Tucker A."/>
            <person name="Oakley T.H."/>
            <person name="Tokishita S."/>
            <person name="Aerts A."/>
            <person name="Arnold G.J."/>
            <person name="Basu M.K."/>
            <person name="Bauer D.J."/>
            <person name="Caceres C.E."/>
            <person name="Carmel L."/>
            <person name="Casola C."/>
            <person name="Choi J.H."/>
            <person name="Detter J.C."/>
            <person name="Dong Q."/>
            <person name="Dusheyko S."/>
            <person name="Eads B.D."/>
            <person name="Frohlich T."/>
            <person name="Geiler-Samerotte K.A."/>
            <person name="Gerlach D."/>
            <person name="Hatcher P."/>
            <person name="Jogdeo S."/>
            <person name="Krijgsveld J."/>
            <person name="Kriventseva E.V."/>
            <person name="Kultz D."/>
            <person name="Laforsch C."/>
            <person name="Lindquist E."/>
            <person name="Lopez J."/>
            <person name="Manak J.R."/>
            <person name="Muller J."/>
            <person name="Pangilinan J."/>
            <person name="Patwardhan R.P."/>
            <person name="Pitluck S."/>
            <person name="Pritham E.J."/>
            <person name="Rechtsteiner A."/>
            <person name="Rho M."/>
            <person name="Rogozin I.B."/>
            <person name="Sakarya O."/>
            <person name="Salamov A."/>
            <person name="Schaack S."/>
            <person name="Shapiro H."/>
            <person name="Shiga Y."/>
            <person name="Skalitzky C."/>
            <person name="Smith Z."/>
            <person name="Souvorov A."/>
            <person name="Sung W."/>
            <person name="Tang Z."/>
            <person name="Tsuchiya D."/>
            <person name="Tu H."/>
            <person name="Vos H."/>
            <person name="Wang M."/>
            <person name="Wolf Y.I."/>
            <person name="Yamagata H."/>
            <person name="Yamada T."/>
            <person name="Ye Y."/>
            <person name="Shaw J.R."/>
            <person name="Andrews J."/>
            <person name="Crease T.J."/>
            <person name="Tang H."/>
            <person name="Lucas S.M."/>
            <person name="Robertson H.M."/>
            <person name="Bork P."/>
            <person name="Koonin E.V."/>
            <person name="Zdobnov E.M."/>
            <person name="Grigoriev I.V."/>
            <person name="Lynch M."/>
            <person name="Boore J.L."/>
        </authorList>
    </citation>
    <scope>NUCLEOTIDE SEQUENCE [LARGE SCALE GENOMIC DNA]</scope>
</reference>
<dbReference type="KEGG" id="dpx:DAPPUDRAFT_117115"/>
<dbReference type="EMBL" id="GL732737">
    <property type="protein sequence ID" value="EFX65638.1"/>
    <property type="molecule type" value="Genomic_DNA"/>
</dbReference>
<feature type="region of interest" description="Disordered" evidence="1">
    <location>
        <begin position="260"/>
        <end position="421"/>
    </location>
</feature>
<keyword evidence="3" id="KW-1185">Reference proteome</keyword>
<feature type="compositionally biased region" description="Basic and acidic residues" evidence="1">
    <location>
        <begin position="315"/>
        <end position="340"/>
    </location>
</feature>
<name>E9HRL2_DAPPU</name>
<sequence>TAEALLVLCNLDLMLDNTIDCQSKLVLICHLMGVAPPVIPDSENIAPSAGKKSFETPALLGFQDLATEDFLKGRQLVQSICSRLRSSTKPVAAKNSSKRLFEVPDCVKINETWAQYKMHWFQPPVVTGMELFLENAMHRLVTESTTTFTFRVIGSSESRHVRLLFGAAGTSSYEIDIGNRHNLPSPTTCFTTPEQKCKIMVEEEDDDIIILEGGLAPKTPASGLRKPLEIPAPRRVRRNLMAVKVDDTITANPQKAILYSSDSDSDLLPPTPPTVKAPKKTKAVVKKKTQEMPSPTAEFTVPPVEKTYSKRKNLKSSDSKSEDLDIRPEKEKRSAADKTKPPGKTASSSKAKAEADLDPQQPAASAPVEKKFFKFRLASSSSKKDLEVADLSSKLAATKINPENTETKETRPKRTTRSTGK</sequence>
<evidence type="ECO:0000313" key="3">
    <source>
        <dbReference type="Proteomes" id="UP000000305"/>
    </source>
</evidence>
<feature type="compositionally biased region" description="Basic residues" evidence="1">
    <location>
        <begin position="277"/>
        <end position="287"/>
    </location>
</feature>
<dbReference type="Proteomes" id="UP000000305">
    <property type="component" value="Unassembled WGS sequence"/>
</dbReference>
<proteinExistence type="predicted"/>
<feature type="non-terminal residue" evidence="2">
    <location>
        <position position="421"/>
    </location>
</feature>
<dbReference type="InParanoid" id="E9HRL2"/>
<accession>E9HRL2</accession>
<gene>
    <name evidence="2" type="ORF">DAPPUDRAFT_117115</name>
</gene>
<evidence type="ECO:0000313" key="2">
    <source>
        <dbReference type="EMBL" id="EFX65638.1"/>
    </source>
</evidence>
<protein>
    <submittedName>
        <fullName evidence="2">Uncharacterized protein</fullName>
    </submittedName>
</protein>
<evidence type="ECO:0000256" key="1">
    <source>
        <dbReference type="SAM" id="MobiDB-lite"/>
    </source>
</evidence>
<dbReference type="AlphaFoldDB" id="E9HRL2"/>
<dbReference type="HOGENOM" id="CLU_653119_0_0_1"/>